<gene>
    <name evidence="1" type="ORF">DERYTH_LOCUS22036</name>
</gene>
<name>A0A9N9JRX3_9GLOM</name>
<comment type="caution">
    <text evidence="1">The sequence shown here is derived from an EMBL/GenBank/DDBJ whole genome shotgun (WGS) entry which is preliminary data.</text>
</comment>
<evidence type="ECO:0000313" key="1">
    <source>
        <dbReference type="EMBL" id="CAG8794286.1"/>
    </source>
</evidence>
<dbReference type="Proteomes" id="UP000789405">
    <property type="component" value="Unassembled WGS sequence"/>
</dbReference>
<dbReference type="EMBL" id="CAJVPY010029528">
    <property type="protein sequence ID" value="CAG8794286.1"/>
    <property type="molecule type" value="Genomic_DNA"/>
</dbReference>
<proteinExistence type="predicted"/>
<dbReference type="AlphaFoldDB" id="A0A9N9JRX3"/>
<protein>
    <submittedName>
        <fullName evidence="1">26955_t:CDS:1</fullName>
    </submittedName>
</protein>
<reference evidence="1" key="1">
    <citation type="submission" date="2021-06" db="EMBL/GenBank/DDBJ databases">
        <authorList>
            <person name="Kallberg Y."/>
            <person name="Tangrot J."/>
            <person name="Rosling A."/>
        </authorList>
    </citation>
    <scope>NUCLEOTIDE SEQUENCE</scope>
    <source>
        <strain evidence="1">MA453B</strain>
    </source>
</reference>
<evidence type="ECO:0000313" key="2">
    <source>
        <dbReference type="Proteomes" id="UP000789405"/>
    </source>
</evidence>
<feature type="non-terminal residue" evidence="1">
    <location>
        <position position="1"/>
    </location>
</feature>
<accession>A0A9N9JRX3</accession>
<keyword evidence="2" id="KW-1185">Reference proteome</keyword>
<organism evidence="1 2">
    <name type="scientific">Dentiscutata erythropus</name>
    <dbReference type="NCBI Taxonomy" id="1348616"/>
    <lineage>
        <taxon>Eukaryota</taxon>
        <taxon>Fungi</taxon>
        <taxon>Fungi incertae sedis</taxon>
        <taxon>Mucoromycota</taxon>
        <taxon>Glomeromycotina</taxon>
        <taxon>Glomeromycetes</taxon>
        <taxon>Diversisporales</taxon>
        <taxon>Gigasporaceae</taxon>
        <taxon>Dentiscutata</taxon>
    </lineage>
</organism>
<sequence length="72" mass="8351">MPIVEKDLNSSSQVNIIKTNENIDNENDLSLSELDESYSEKNGFELLNIKTKSDDFNDEIFLINEMDNDFNF</sequence>